<dbReference type="EMBL" id="AVPF01000057">
    <property type="protein sequence ID" value="KGX84397.1"/>
    <property type="molecule type" value="Genomic_DNA"/>
</dbReference>
<organism evidence="7 8">
    <name type="scientific">Pontibacillus marinus BH030004 = DSM 16465</name>
    <dbReference type="NCBI Taxonomy" id="1385511"/>
    <lineage>
        <taxon>Bacteria</taxon>
        <taxon>Bacillati</taxon>
        <taxon>Bacillota</taxon>
        <taxon>Bacilli</taxon>
        <taxon>Bacillales</taxon>
        <taxon>Bacillaceae</taxon>
        <taxon>Pontibacillus</taxon>
    </lineage>
</organism>
<dbReference type="RefSeq" id="WP_051255036.1">
    <property type="nucleotide sequence ID" value="NZ_AULJ01000019.1"/>
</dbReference>
<dbReference type="GO" id="GO:0031460">
    <property type="term" value="P:glycine betaine transport"/>
    <property type="evidence" value="ECO:0007669"/>
    <property type="project" value="TreeGrafter"/>
</dbReference>
<dbReference type="OrthoDB" id="9787902at2"/>
<feature type="chain" id="PRO_5039045018" evidence="5">
    <location>
        <begin position="24"/>
        <end position="309"/>
    </location>
</feature>
<dbReference type="PANTHER" id="PTHR47737">
    <property type="entry name" value="GLYCINE BETAINE/PROLINE BETAINE TRANSPORT SYSTEM PERMEASE PROTEIN PROW"/>
    <property type="match status" value="1"/>
</dbReference>
<dbReference type="GO" id="GO:0005275">
    <property type="term" value="F:amine transmembrane transporter activity"/>
    <property type="evidence" value="ECO:0007669"/>
    <property type="project" value="TreeGrafter"/>
</dbReference>
<evidence type="ECO:0000256" key="2">
    <source>
        <dbReference type="ARBA" id="ARBA00022448"/>
    </source>
</evidence>
<keyword evidence="5" id="KW-0732">Signal</keyword>
<evidence type="ECO:0000256" key="3">
    <source>
        <dbReference type="ARBA" id="ARBA00022475"/>
    </source>
</evidence>
<dbReference type="AlphaFoldDB" id="A0A0A5HL98"/>
<dbReference type="Gene3D" id="3.40.190.100">
    <property type="entry name" value="Glycine betaine-binding periplasmic protein, domain 2"/>
    <property type="match status" value="2"/>
</dbReference>
<dbReference type="CDD" id="cd13639">
    <property type="entry name" value="PBP2_OpuAC_like"/>
    <property type="match status" value="1"/>
</dbReference>
<dbReference type="Pfam" id="PF04069">
    <property type="entry name" value="OpuAC"/>
    <property type="match status" value="1"/>
</dbReference>
<dbReference type="Gene3D" id="3.10.105.10">
    <property type="entry name" value="Dipeptide-binding Protein, Domain 3"/>
    <property type="match status" value="2"/>
</dbReference>
<gene>
    <name evidence="7" type="ORF">N783_17605</name>
</gene>
<dbReference type="GO" id="GO:0015871">
    <property type="term" value="P:choline transport"/>
    <property type="evidence" value="ECO:0007669"/>
    <property type="project" value="TreeGrafter"/>
</dbReference>
<protein>
    <submittedName>
        <fullName evidence="7">Glycine/betaine ABC transporter</fullName>
    </submittedName>
</protein>
<evidence type="ECO:0000313" key="7">
    <source>
        <dbReference type="EMBL" id="KGX84397.1"/>
    </source>
</evidence>
<name>A0A0A5HL98_9BACI</name>
<feature type="domain" description="ABC-type glycine betaine transport system substrate-binding" evidence="6">
    <location>
        <begin position="50"/>
        <end position="295"/>
    </location>
</feature>
<keyword evidence="8" id="KW-1185">Reference proteome</keyword>
<keyword evidence="4" id="KW-0472">Membrane</keyword>
<dbReference type="SUPFAM" id="SSF53850">
    <property type="entry name" value="Periplasmic binding protein-like II"/>
    <property type="match status" value="1"/>
</dbReference>
<dbReference type="GO" id="GO:0043190">
    <property type="term" value="C:ATP-binding cassette (ABC) transporter complex"/>
    <property type="evidence" value="ECO:0007669"/>
    <property type="project" value="InterPro"/>
</dbReference>
<dbReference type="eggNOG" id="COG2113">
    <property type="taxonomic scope" value="Bacteria"/>
</dbReference>
<evidence type="ECO:0000256" key="1">
    <source>
        <dbReference type="ARBA" id="ARBA00004236"/>
    </source>
</evidence>
<evidence type="ECO:0000256" key="5">
    <source>
        <dbReference type="SAM" id="SignalP"/>
    </source>
</evidence>
<evidence type="ECO:0000313" key="8">
    <source>
        <dbReference type="Proteomes" id="UP000030403"/>
    </source>
</evidence>
<keyword evidence="3" id="KW-1003">Cell membrane</keyword>
<evidence type="ECO:0000256" key="4">
    <source>
        <dbReference type="ARBA" id="ARBA00023136"/>
    </source>
</evidence>
<sequence>MNMMKKWLPVLGLGLLLILAACGGNNDTDQGEGNGDATDNEGNTTEEKGTLQIGLNNWAENVAVSNMWKVILEDKGYTVELKTVEKAALYEALKNDDLDVGLEVWLPHTDKPLYESYKEDVAFHKDETWFEGTELGLYVPEYVEDINSIPDLKGKADKFGGNIVGIDAGSSLYGLTEDALKEYGLENYDQQSASGPFMTAELGNAIKDEEPILVTLWKPHWVFAEYKVKLLKDPKGVYGEKEDISWMSRQGFKEDMPKVAKAIKTWKMDDESLGSLMNEVKKADEALDGARTWVENNQDLVKEWTSHIE</sequence>
<dbReference type="STRING" id="1385511.GCA_000425225_01977"/>
<proteinExistence type="predicted"/>
<keyword evidence="2" id="KW-0813">Transport</keyword>
<dbReference type="InterPro" id="IPR007210">
    <property type="entry name" value="ABC_Gly_betaine_transp_sub-bd"/>
</dbReference>
<feature type="signal peptide" evidence="5">
    <location>
        <begin position="1"/>
        <end position="23"/>
    </location>
</feature>
<reference evidence="7 8" key="1">
    <citation type="submission" date="2013-08" db="EMBL/GenBank/DDBJ databases">
        <authorList>
            <person name="Huang J."/>
            <person name="Wang G."/>
        </authorList>
    </citation>
    <scope>NUCLEOTIDE SEQUENCE [LARGE SCALE GENOMIC DNA]</scope>
    <source>
        <strain evidence="7 8">BH030004</strain>
    </source>
</reference>
<accession>A0A0A5HL98</accession>
<dbReference type="Proteomes" id="UP000030403">
    <property type="component" value="Unassembled WGS sequence"/>
</dbReference>
<evidence type="ECO:0000259" key="6">
    <source>
        <dbReference type="Pfam" id="PF04069"/>
    </source>
</evidence>
<dbReference type="GO" id="GO:0015226">
    <property type="term" value="F:carnitine transmembrane transporter activity"/>
    <property type="evidence" value="ECO:0007669"/>
    <property type="project" value="TreeGrafter"/>
</dbReference>
<comment type="caution">
    <text evidence="7">The sequence shown here is derived from an EMBL/GenBank/DDBJ whole genome shotgun (WGS) entry which is preliminary data.</text>
</comment>
<dbReference type="PANTHER" id="PTHR47737:SF1">
    <property type="entry name" value="GLYCINE BETAINE_PROLINE BETAINE TRANSPORT SYSTEM PERMEASE PROTEIN PROW"/>
    <property type="match status" value="1"/>
</dbReference>
<dbReference type="PROSITE" id="PS51257">
    <property type="entry name" value="PROKAR_LIPOPROTEIN"/>
    <property type="match status" value="1"/>
</dbReference>
<comment type="subcellular location">
    <subcellularLocation>
        <location evidence="1">Cell membrane</location>
    </subcellularLocation>
</comment>